<keyword evidence="2" id="KW-0812">Transmembrane</keyword>
<dbReference type="Proteomes" id="UP000094412">
    <property type="component" value="Unassembled WGS sequence"/>
</dbReference>
<evidence type="ECO:0000256" key="1">
    <source>
        <dbReference type="SAM" id="MobiDB-lite"/>
    </source>
</evidence>
<reference evidence="4 5" key="1">
    <citation type="submission" date="2016-08" db="EMBL/GenBank/DDBJ databases">
        <title>Whole genome sequence of Mesorhizobium sp. strain UASWS1009 isolated from industrial sewage.</title>
        <authorList>
            <person name="Crovadore J."/>
            <person name="Calmin G."/>
            <person name="Chablais R."/>
            <person name="Cochard B."/>
            <person name="Lefort F."/>
        </authorList>
    </citation>
    <scope>NUCLEOTIDE SEQUENCE [LARGE SCALE GENOMIC DNA]</scope>
    <source>
        <strain evidence="4 5">UASWS1009</strain>
    </source>
</reference>
<dbReference type="Pfam" id="PF10145">
    <property type="entry name" value="PhageMin_Tail"/>
    <property type="match status" value="1"/>
</dbReference>
<evidence type="ECO:0000313" key="5">
    <source>
        <dbReference type="Proteomes" id="UP000094412"/>
    </source>
</evidence>
<evidence type="ECO:0000256" key="2">
    <source>
        <dbReference type="SAM" id="Phobius"/>
    </source>
</evidence>
<comment type="caution">
    <text evidence="4">The sequence shown here is derived from an EMBL/GenBank/DDBJ whole genome shotgun (WGS) entry which is preliminary data.</text>
</comment>
<dbReference type="EMBL" id="MDEO01000036">
    <property type="protein sequence ID" value="OCX13132.1"/>
    <property type="molecule type" value="Genomic_DNA"/>
</dbReference>
<evidence type="ECO:0000259" key="3">
    <source>
        <dbReference type="Pfam" id="PF10145"/>
    </source>
</evidence>
<evidence type="ECO:0000313" key="4">
    <source>
        <dbReference type="EMBL" id="OCX13132.1"/>
    </source>
</evidence>
<keyword evidence="2" id="KW-0472">Membrane</keyword>
<proteinExistence type="predicted"/>
<organism evidence="4 5">
    <name type="scientific">Mesorhizobium hungaricum</name>
    <dbReference type="NCBI Taxonomy" id="1566387"/>
    <lineage>
        <taxon>Bacteria</taxon>
        <taxon>Pseudomonadati</taxon>
        <taxon>Pseudomonadota</taxon>
        <taxon>Alphaproteobacteria</taxon>
        <taxon>Hyphomicrobiales</taxon>
        <taxon>Phyllobacteriaceae</taxon>
        <taxon>Mesorhizobium</taxon>
    </lineage>
</organism>
<gene>
    <name evidence="4" type="ORF">QV13_26750</name>
</gene>
<keyword evidence="5" id="KW-1185">Reference proteome</keyword>
<feature type="transmembrane region" description="Helical" evidence="2">
    <location>
        <begin position="416"/>
        <end position="439"/>
    </location>
</feature>
<keyword evidence="2" id="KW-1133">Transmembrane helix</keyword>
<feature type="domain" description="Phage tail tape measure protein" evidence="3">
    <location>
        <begin position="91"/>
        <end position="267"/>
    </location>
</feature>
<accession>A0A1C2DED9</accession>
<sequence>MALDVLVRLRDHLSGPLRSLKNNLSSLVGFARKIGVLGAAVAGISFMGPIQEAAAFQQKLLDIAGTAELTGKAAFAFVDQAEIRYDALAFKIGQHSDTIADGVGQMIAAGVNPKLIDATIGDIGRATTAANASFADMSGVGISMLNNLKLPADQMRDSLGALVVAGKLGSFELKDMAASFPNLTSGVAKFGVKGREAVNFLASALQIARKGTADPATAANNLANFLDKALAPLTKKNFEKHGVDIEAVMMDAAAKGMNPIEAVIQKIGKLTGVNETQIAGFMKKAKQNGLEGAEALGYVRQQLEAIGAAGKVGELFQDKQVLDFLVPFLANIDEYKDIKSKVAAATGAITDADFDTQMAGINRQLTIFREVGTQAVRFVGMAFAQWLPTLNEWAIAALGWLREFDASSGGMATKMLVFAGAGLGVAAALGVLGFVLPIVGAGLAAIGALIGIILSPIGLLIAALAGGAAFIWKNWDRFGPRLMRLWDRAKQGFRSLAGDVVDRGRRIIDAGRDMVSQYGPMIQRGFERAWAGAEFAGSKFLGGFQKNIAGIGDSFSRYVSAVVEDFRILRDIGSNIGQIVSNVFAGSGIDWGKVFGDIGGFVGGQLKQTADDFVELARSVGDVLKAIREITNALATGEPIPWSKIMPDGVVAAYEKVVIVISQVKAALTDFAAWLSKFSLPTINLNPFGAGSSAKTGDVLPNGTPAGDPNKVGPSGMPEDRERALQDFTVPPVRPPANNNKQSSLQPAASSRFAAIAAPVRQDVNVGGAVRIVVDGPAKVASVASDNAAVPVQAGSGRMVGRV</sequence>
<name>A0A1C2DED9_9HYPH</name>
<dbReference type="STRING" id="1566387.QV13_26750"/>
<dbReference type="InterPro" id="IPR010090">
    <property type="entry name" value="Phage_tape_meas"/>
</dbReference>
<protein>
    <recommendedName>
        <fullName evidence="3">Phage tail tape measure protein domain-containing protein</fullName>
    </recommendedName>
</protein>
<feature type="transmembrane region" description="Helical" evidence="2">
    <location>
        <begin position="445"/>
        <end position="472"/>
    </location>
</feature>
<dbReference type="AlphaFoldDB" id="A0A1C2DED9"/>
<feature type="region of interest" description="Disordered" evidence="1">
    <location>
        <begin position="695"/>
        <end position="720"/>
    </location>
</feature>